<dbReference type="EMBL" id="JBHTJM010000006">
    <property type="protein sequence ID" value="MFD0963599.1"/>
    <property type="molecule type" value="Genomic_DNA"/>
</dbReference>
<dbReference type="InterPro" id="IPR006869">
    <property type="entry name" value="DUF547"/>
</dbReference>
<feature type="domain" description="DUF547" evidence="1">
    <location>
        <begin position="126"/>
        <end position="231"/>
    </location>
</feature>
<dbReference type="PANTHER" id="PTHR46361">
    <property type="entry name" value="ELECTRON CARRIER/ PROTEIN DISULFIDE OXIDOREDUCTASE"/>
    <property type="match status" value="1"/>
</dbReference>
<reference evidence="3" key="1">
    <citation type="journal article" date="2019" name="Int. J. Syst. Evol. Microbiol.">
        <title>The Global Catalogue of Microorganisms (GCM) 10K type strain sequencing project: providing services to taxonomists for standard genome sequencing and annotation.</title>
        <authorList>
            <consortium name="The Broad Institute Genomics Platform"/>
            <consortium name="The Broad Institute Genome Sequencing Center for Infectious Disease"/>
            <person name="Wu L."/>
            <person name="Ma J."/>
        </authorList>
    </citation>
    <scope>NUCLEOTIDE SEQUENCE [LARGE SCALE GENOMIC DNA]</scope>
    <source>
        <strain evidence="3">CCUG 62114</strain>
    </source>
</reference>
<dbReference type="Pfam" id="PF04784">
    <property type="entry name" value="DUF547"/>
    <property type="match status" value="1"/>
</dbReference>
<accession>A0ABW3I177</accession>
<organism evidence="2 3">
    <name type="scientific">Pseudofulvibacter geojedonensis</name>
    <dbReference type="NCBI Taxonomy" id="1123758"/>
    <lineage>
        <taxon>Bacteria</taxon>
        <taxon>Pseudomonadati</taxon>
        <taxon>Bacteroidota</taxon>
        <taxon>Flavobacteriia</taxon>
        <taxon>Flavobacteriales</taxon>
        <taxon>Flavobacteriaceae</taxon>
        <taxon>Pseudofulvibacter</taxon>
    </lineage>
</organism>
<protein>
    <submittedName>
        <fullName evidence="2">DUF547 domain-containing protein</fullName>
    </submittedName>
</protein>
<keyword evidence="3" id="KW-1185">Reference proteome</keyword>
<dbReference type="PANTHER" id="PTHR46361:SF3">
    <property type="entry name" value="ELECTRON CARRIER_ PROTEIN DISULFIDE OXIDOREDUCTASE"/>
    <property type="match status" value="1"/>
</dbReference>
<dbReference type="RefSeq" id="WP_377714467.1">
    <property type="nucleotide sequence ID" value="NZ_JBHTJM010000006.1"/>
</dbReference>
<sequence length="292" mass="33806">MMKFTTILTATLIACSSTKKTVENNPKSNNETIVVIADTIEKKVSSIKDTVVIAEIIEQKEETLTDPNKQIESIPLKKEVVDHSVFNKLLQENVSENGNVNYKGFINNKSVFNTYLKTLETNLPEDNWTHNDKLAYWMNVYNAFTIKLIIDNYPTNSIKDIKDAWDARFFKLGKKWYNLNEVEHKILRKMGDARIHFGINCASFSCPPILNKAFTAANVDQELDFLAKRFINDTQRNKISSDRIQLSKIFQWFGKDFKTQGSLIDYLNKYSDIKINSNAKKSYLKYNWDLNE</sequence>
<name>A0ABW3I177_9FLAO</name>
<gene>
    <name evidence="2" type="ORF">ACFQ1O_06255</name>
</gene>
<dbReference type="PROSITE" id="PS51257">
    <property type="entry name" value="PROKAR_LIPOPROTEIN"/>
    <property type="match status" value="1"/>
</dbReference>
<proteinExistence type="predicted"/>
<evidence type="ECO:0000313" key="3">
    <source>
        <dbReference type="Proteomes" id="UP001596997"/>
    </source>
</evidence>
<dbReference type="Proteomes" id="UP001596997">
    <property type="component" value="Unassembled WGS sequence"/>
</dbReference>
<comment type="caution">
    <text evidence="2">The sequence shown here is derived from an EMBL/GenBank/DDBJ whole genome shotgun (WGS) entry which is preliminary data.</text>
</comment>
<evidence type="ECO:0000313" key="2">
    <source>
        <dbReference type="EMBL" id="MFD0963599.1"/>
    </source>
</evidence>
<evidence type="ECO:0000259" key="1">
    <source>
        <dbReference type="Pfam" id="PF04784"/>
    </source>
</evidence>